<evidence type="ECO:0000256" key="1">
    <source>
        <dbReference type="SAM" id="MobiDB-lite"/>
    </source>
</evidence>
<evidence type="ECO:0000313" key="2">
    <source>
        <dbReference type="EMBL" id="MFC3114391.1"/>
    </source>
</evidence>
<gene>
    <name evidence="2" type="ORF">ACFODX_02410</name>
</gene>
<proteinExistence type="predicted"/>
<dbReference type="RefSeq" id="WP_378115693.1">
    <property type="nucleotide sequence ID" value="NZ_JBHRTF010000002.1"/>
</dbReference>
<feature type="region of interest" description="Disordered" evidence="1">
    <location>
        <begin position="34"/>
        <end position="55"/>
    </location>
</feature>
<dbReference type="Pfam" id="PF13385">
    <property type="entry name" value="Laminin_G_3"/>
    <property type="match status" value="1"/>
</dbReference>
<keyword evidence="3" id="KW-1185">Reference proteome</keyword>
<protein>
    <submittedName>
        <fullName evidence="2">LamG domain-containing protein</fullName>
    </submittedName>
</protein>
<dbReference type="Proteomes" id="UP001595555">
    <property type="component" value="Unassembled WGS sequence"/>
</dbReference>
<name>A0ABV7FA05_9GAMM</name>
<dbReference type="PROSITE" id="PS51257">
    <property type="entry name" value="PROKAR_LIPOPROTEIN"/>
    <property type="match status" value="1"/>
</dbReference>
<dbReference type="SUPFAM" id="SSF49899">
    <property type="entry name" value="Concanavalin A-like lectins/glucanases"/>
    <property type="match status" value="1"/>
</dbReference>
<accession>A0ABV7FA05</accession>
<dbReference type="EMBL" id="JBHRTF010000002">
    <property type="protein sequence ID" value="MFC3114391.1"/>
    <property type="molecule type" value="Genomic_DNA"/>
</dbReference>
<organism evidence="2 3">
    <name type="scientific">Cellvibrio fontiphilus</name>
    <dbReference type="NCBI Taxonomy" id="1815559"/>
    <lineage>
        <taxon>Bacteria</taxon>
        <taxon>Pseudomonadati</taxon>
        <taxon>Pseudomonadota</taxon>
        <taxon>Gammaproteobacteria</taxon>
        <taxon>Cellvibrionales</taxon>
        <taxon>Cellvibrionaceae</taxon>
        <taxon>Cellvibrio</taxon>
    </lineage>
</organism>
<dbReference type="InterPro" id="IPR013320">
    <property type="entry name" value="ConA-like_dom_sf"/>
</dbReference>
<sequence length="861" mass="91182">MRTTTALSLLQWHKSGWLALALVAGLLTGCGGSGSGSDVKPNNPPPPSSSGSFGYRGEKPAATADIIKFQNELWINMAREDRCGSCHQTQAPTFARGDDINLAYAAVIDEALVTLSDPAASRLVTKVGGGHNCWLADAGACADIMTGWINKWAGPRETTANDVVLKAPADRAIDNTKSFPVDSSGFAASVYPLLTEYCAACHSEAATTRQQPYLGSDDVVIAYEAAKSRMRLDNPAQSRLVQRLRADSHNCWDNDCAASANQMQAAIQTLANSIPAIEVDPDLVVSKAVGLGDAFVLSSGGRIDSEIIAKYEFKTGKGTVAFDTSGIDPVADLSLIGNVSWSSAWGIKFADTGRAQATVSGSRKLYDLLLGSGEYTIETWIIPDSLDQGANNNNPARIVSYSGSTSERNFTLGQYDYNYIGMNRTGESDANGEPVLATNDNDERAQASLQHVVLSYDPIRGRRLYVNGEFTGDTDATAGAFLKDWDNGHALVVGNEVSGNRPWAGSLRFLAIHKRAMSEGDIQTNFEVGVGARYLLLFNVSELIDQPACFATGETGTSGQCFIVFEVQQIDDFGYQFAAPFFTVLGDGALTSAVPLKGIRIGVNGTEAPVGQVFANVNTQLAAGELVDGRQNLSPLGTVIEAKNGPEEDVFFLTFDQIGDNTYSRPVVAVPPPAPPADIPDQPTLGLRDFAEINASLSALTGIPTTNSVAADTYEKVKQQLPTLTNLDGFLAAQQMGITQLTVAYCNALVGNSSAANSARAALFPGFDFSAAANVAFNSDAKRDLIIEPLLSRLLANELADGANPHSALDGQADPAELRLELNQLIDNMTSCGSNCAADRTLTTVKATCAAAFGSAVMLLQ</sequence>
<dbReference type="Gene3D" id="2.60.120.200">
    <property type="match status" value="1"/>
</dbReference>
<evidence type="ECO:0000313" key="3">
    <source>
        <dbReference type="Proteomes" id="UP001595555"/>
    </source>
</evidence>
<reference evidence="3" key="1">
    <citation type="journal article" date="2019" name="Int. J. Syst. Evol. Microbiol.">
        <title>The Global Catalogue of Microorganisms (GCM) 10K type strain sequencing project: providing services to taxonomists for standard genome sequencing and annotation.</title>
        <authorList>
            <consortium name="The Broad Institute Genomics Platform"/>
            <consortium name="The Broad Institute Genome Sequencing Center for Infectious Disease"/>
            <person name="Wu L."/>
            <person name="Ma J."/>
        </authorList>
    </citation>
    <scope>NUCLEOTIDE SEQUENCE [LARGE SCALE GENOMIC DNA]</scope>
    <source>
        <strain evidence="3">KCTC 52237</strain>
    </source>
</reference>
<comment type="caution">
    <text evidence="2">The sequence shown here is derived from an EMBL/GenBank/DDBJ whole genome shotgun (WGS) entry which is preliminary data.</text>
</comment>